<gene>
    <name evidence="2" type="ORF">Q0590_07050</name>
</gene>
<keyword evidence="3" id="KW-1185">Reference proteome</keyword>
<dbReference type="Gene3D" id="3.40.50.300">
    <property type="entry name" value="P-loop containing nucleotide triphosphate hydrolases"/>
    <property type="match status" value="1"/>
</dbReference>
<dbReference type="InterPro" id="IPR002624">
    <property type="entry name" value="DCK/DGK"/>
</dbReference>
<dbReference type="InterPro" id="IPR027417">
    <property type="entry name" value="P-loop_NTPase"/>
</dbReference>
<dbReference type="InterPro" id="IPR031314">
    <property type="entry name" value="DNK_dom"/>
</dbReference>
<accession>A0ABT8R3Z7</accession>
<evidence type="ECO:0000313" key="2">
    <source>
        <dbReference type="EMBL" id="MDO1446003.1"/>
    </source>
</evidence>
<dbReference type="PANTHER" id="PTHR10513:SF35">
    <property type="entry name" value="DEOXYADENOSINE KINASE"/>
    <property type="match status" value="1"/>
</dbReference>
<dbReference type="PANTHER" id="PTHR10513">
    <property type="entry name" value="DEOXYNUCLEOSIDE KINASE"/>
    <property type="match status" value="1"/>
</dbReference>
<dbReference type="Pfam" id="PF01712">
    <property type="entry name" value="dNK"/>
    <property type="match status" value="1"/>
</dbReference>
<sequence length="205" mass="23792">MHIAIAGNIGAGKTTLTKKLASHYGWEAFIETVETNPYLKDFYEDMPRWSFHLQVFFLSSRFKQVVQIYNNPRNLIQDRSIYEDAYIFANNLYVSGLMAPREYKNYLQLFESMIQLVQPPHLLVYLRADLPKLLQQIGKRGRDYEANISVEYLQSLNQHYENWISGYTAGELLIIDVNNLDFVNNPGDMSFIISQVDQAIRTIPA</sequence>
<reference evidence="2" key="1">
    <citation type="submission" date="2023-07" db="EMBL/GenBank/DDBJ databases">
        <title>The genome sequence of Rhodocytophaga aerolata KACC 12507.</title>
        <authorList>
            <person name="Zhang X."/>
        </authorList>
    </citation>
    <scope>NUCLEOTIDE SEQUENCE</scope>
    <source>
        <strain evidence="2">KACC 12507</strain>
    </source>
</reference>
<name>A0ABT8R3Z7_9BACT</name>
<organism evidence="2 3">
    <name type="scientific">Rhodocytophaga aerolata</name>
    <dbReference type="NCBI Taxonomy" id="455078"/>
    <lineage>
        <taxon>Bacteria</taxon>
        <taxon>Pseudomonadati</taxon>
        <taxon>Bacteroidota</taxon>
        <taxon>Cytophagia</taxon>
        <taxon>Cytophagales</taxon>
        <taxon>Rhodocytophagaceae</taxon>
        <taxon>Rhodocytophaga</taxon>
    </lineage>
</organism>
<evidence type="ECO:0000313" key="3">
    <source>
        <dbReference type="Proteomes" id="UP001168528"/>
    </source>
</evidence>
<dbReference type="GO" id="GO:0016301">
    <property type="term" value="F:kinase activity"/>
    <property type="evidence" value="ECO:0007669"/>
    <property type="project" value="UniProtKB-KW"/>
</dbReference>
<comment type="caution">
    <text evidence="2">The sequence shown here is derived from an EMBL/GenBank/DDBJ whole genome shotgun (WGS) entry which is preliminary data.</text>
</comment>
<dbReference type="SUPFAM" id="SSF52540">
    <property type="entry name" value="P-loop containing nucleoside triphosphate hydrolases"/>
    <property type="match status" value="1"/>
</dbReference>
<protein>
    <submittedName>
        <fullName evidence="2">Deoxynucleoside kinase</fullName>
        <ecNumber evidence="2">2.7.1.-</ecNumber>
    </submittedName>
</protein>
<dbReference type="PIRSF" id="PIRSF000705">
    <property type="entry name" value="DNK"/>
    <property type="match status" value="1"/>
</dbReference>
<keyword evidence="2" id="KW-0808">Transferase</keyword>
<evidence type="ECO:0000259" key="1">
    <source>
        <dbReference type="Pfam" id="PF01712"/>
    </source>
</evidence>
<dbReference type="EC" id="2.7.1.-" evidence="2"/>
<keyword evidence="2" id="KW-0418">Kinase</keyword>
<dbReference type="CDD" id="cd01673">
    <property type="entry name" value="dNK"/>
    <property type="match status" value="1"/>
</dbReference>
<proteinExistence type="predicted"/>
<dbReference type="RefSeq" id="WP_302036809.1">
    <property type="nucleotide sequence ID" value="NZ_JAUKPO010000003.1"/>
</dbReference>
<dbReference type="InterPro" id="IPR050566">
    <property type="entry name" value="Deoxyribonucleoside_kinase"/>
</dbReference>
<dbReference type="Proteomes" id="UP001168528">
    <property type="component" value="Unassembled WGS sequence"/>
</dbReference>
<feature type="domain" description="Deoxynucleoside kinase" evidence="1">
    <location>
        <begin position="3"/>
        <end position="200"/>
    </location>
</feature>
<dbReference type="EMBL" id="JAUKPO010000003">
    <property type="protein sequence ID" value="MDO1446003.1"/>
    <property type="molecule type" value="Genomic_DNA"/>
</dbReference>